<proteinExistence type="predicted"/>
<dbReference type="EMBL" id="APMY01000075">
    <property type="protein sequence ID" value="EOM76168.1"/>
    <property type="molecule type" value="Genomic_DNA"/>
</dbReference>
<dbReference type="PRINTS" id="PR00455">
    <property type="entry name" value="HTHTETR"/>
</dbReference>
<reference evidence="6 7" key="1">
    <citation type="journal article" date="2013" name="Genome Announc.">
        <title>Draft Genome Sequence of Rhodococcus rhodnii Strain LMG5362, a Symbiont of Rhodnius prolixus (Hemiptera, Reduviidae, Triatominae), the Principle Vector of Trypanosoma cruzi.</title>
        <authorList>
            <person name="Pachebat J.A."/>
            <person name="van Keulen G."/>
            <person name="Whitten M.M."/>
            <person name="Girdwood S."/>
            <person name="Del Sol R."/>
            <person name="Dyson P.J."/>
            <person name="Facey P.D."/>
        </authorList>
    </citation>
    <scope>NUCLEOTIDE SEQUENCE [LARGE SCALE GENOMIC DNA]</scope>
    <source>
        <strain evidence="6 7">LMG 5362</strain>
    </source>
</reference>
<evidence type="ECO:0000256" key="3">
    <source>
        <dbReference type="ARBA" id="ARBA00023163"/>
    </source>
</evidence>
<keyword evidence="1" id="KW-0805">Transcription regulation</keyword>
<accession>R7WLI7</accession>
<dbReference type="PANTHER" id="PTHR30055:SF234">
    <property type="entry name" value="HTH-TYPE TRANSCRIPTIONAL REGULATOR BETI"/>
    <property type="match status" value="1"/>
</dbReference>
<dbReference type="GO" id="GO:0003700">
    <property type="term" value="F:DNA-binding transcription factor activity"/>
    <property type="evidence" value="ECO:0007669"/>
    <property type="project" value="TreeGrafter"/>
</dbReference>
<dbReference type="Pfam" id="PF17932">
    <property type="entry name" value="TetR_C_24"/>
    <property type="match status" value="1"/>
</dbReference>
<gene>
    <name evidence="6" type="ORF">Rrhod_2534</name>
</gene>
<dbReference type="eggNOG" id="COG1309">
    <property type="taxonomic scope" value="Bacteria"/>
</dbReference>
<sequence length="235" mass="25539">MDHTQFITEHSVSIKTGCDVLVRRGRVVQDGSMTSARAERRPGRPGRPGYDLDSLLAVAVKVFNDKGYDGTSMEVLAQRLGITKSAIYHHVSGKAELLDLALARALNALFAVTTEEGATSGPAIDRLEYVVRRSVEVLVAELPYVTLLLRVRGNTEVERKALARRREFDTFVSELVQSAADEGDLPGAADPALVGRLVFGMVNSIVEWYRPRAGASADELSATVAAIVFEGLRRS</sequence>
<dbReference type="InterPro" id="IPR036271">
    <property type="entry name" value="Tet_transcr_reg_TetR-rel_C_sf"/>
</dbReference>
<evidence type="ECO:0000313" key="7">
    <source>
        <dbReference type="Proteomes" id="UP000013525"/>
    </source>
</evidence>
<keyword evidence="2 4" id="KW-0238">DNA-binding</keyword>
<feature type="domain" description="HTH tetR-type" evidence="5">
    <location>
        <begin position="49"/>
        <end position="109"/>
    </location>
</feature>
<dbReference type="PANTHER" id="PTHR30055">
    <property type="entry name" value="HTH-TYPE TRANSCRIPTIONAL REGULATOR RUTR"/>
    <property type="match status" value="1"/>
</dbReference>
<feature type="DNA-binding region" description="H-T-H motif" evidence="4">
    <location>
        <begin position="72"/>
        <end position="91"/>
    </location>
</feature>
<dbReference type="AlphaFoldDB" id="R7WLI7"/>
<dbReference type="InterPro" id="IPR001647">
    <property type="entry name" value="HTH_TetR"/>
</dbReference>
<dbReference type="SUPFAM" id="SSF48498">
    <property type="entry name" value="Tetracyclin repressor-like, C-terminal domain"/>
    <property type="match status" value="1"/>
</dbReference>
<dbReference type="Pfam" id="PF00440">
    <property type="entry name" value="TetR_N"/>
    <property type="match status" value="1"/>
</dbReference>
<keyword evidence="3" id="KW-0804">Transcription</keyword>
<evidence type="ECO:0000259" key="5">
    <source>
        <dbReference type="PROSITE" id="PS50977"/>
    </source>
</evidence>
<evidence type="ECO:0000256" key="4">
    <source>
        <dbReference type="PROSITE-ProRule" id="PRU00335"/>
    </source>
</evidence>
<dbReference type="GO" id="GO:0000976">
    <property type="term" value="F:transcription cis-regulatory region binding"/>
    <property type="evidence" value="ECO:0007669"/>
    <property type="project" value="TreeGrafter"/>
</dbReference>
<dbReference type="InterPro" id="IPR009057">
    <property type="entry name" value="Homeodomain-like_sf"/>
</dbReference>
<dbReference type="PATRIC" id="fig|1273125.3.peg.2424"/>
<dbReference type="InterPro" id="IPR050109">
    <property type="entry name" value="HTH-type_TetR-like_transc_reg"/>
</dbReference>
<evidence type="ECO:0000256" key="2">
    <source>
        <dbReference type="ARBA" id="ARBA00023125"/>
    </source>
</evidence>
<keyword evidence="7" id="KW-1185">Reference proteome</keyword>
<dbReference type="InterPro" id="IPR041490">
    <property type="entry name" value="KstR2_TetR_C"/>
</dbReference>
<dbReference type="SUPFAM" id="SSF46689">
    <property type="entry name" value="Homeodomain-like"/>
    <property type="match status" value="1"/>
</dbReference>
<evidence type="ECO:0000256" key="1">
    <source>
        <dbReference type="ARBA" id="ARBA00023015"/>
    </source>
</evidence>
<organism evidence="6 7">
    <name type="scientific">Rhodococcus rhodnii LMG 5362</name>
    <dbReference type="NCBI Taxonomy" id="1273125"/>
    <lineage>
        <taxon>Bacteria</taxon>
        <taxon>Bacillati</taxon>
        <taxon>Actinomycetota</taxon>
        <taxon>Actinomycetes</taxon>
        <taxon>Mycobacteriales</taxon>
        <taxon>Nocardiaceae</taxon>
        <taxon>Rhodococcus</taxon>
    </lineage>
</organism>
<dbReference type="Gene3D" id="1.10.357.10">
    <property type="entry name" value="Tetracycline Repressor, domain 2"/>
    <property type="match status" value="1"/>
</dbReference>
<comment type="caution">
    <text evidence="6">The sequence shown here is derived from an EMBL/GenBank/DDBJ whole genome shotgun (WGS) entry which is preliminary data.</text>
</comment>
<dbReference type="PROSITE" id="PS50977">
    <property type="entry name" value="HTH_TETR_2"/>
    <property type="match status" value="1"/>
</dbReference>
<protein>
    <submittedName>
        <fullName evidence="6">TetR family transcriptional regulator</fullName>
    </submittedName>
</protein>
<name>R7WLI7_9NOCA</name>
<dbReference type="Gene3D" id="1.10.10.60">
    <property type="entry name" value="Homeodomain-like"/>
    <property type="match status" value="1"/>
</dbReference>
<dbReference type="Proteomes" id="UP000013525">
    <property type="component" value="Unassembled WGS sequence"/>
</dbReference>
<evidence type="ECO:0000313" key="6">
    <source>
        <dbReference type="EMBL" id="EOM76168.1"/>
    </source>
</evidence>